<gene>
    <name evidence="10" type="ORF">K493DRAFT_318943</name>
</gene>
<reference evidence="10 11" key="1">
    <citation type="submission" date="2016-07" db="EMBL/GenBank/DDBJ databases">
        <title>Pervasive Adenine N6-methylation of Active Genes in Fungi.</title>
        <authorList>
            <consortium name="DOE Joint Genome Institute"/>
            <person name="Mondo S.J."/>
            <person name="Dannebaum R.O."/>
            <person name="Kuo R.C."/>
            <person name="Labutti K."/>
            <person name="Haridas S."/>
            <person name="Kuo A."/>
            <person name="Salamov A."/>
            <person name="Ahrendt S.R."/>
            <person name="Lipzen A."/>
            <person name="Sullivan W."/>
            <person name="Andreopoulos W.B."/>
            <person name="Clum A."/>
            <person name="Lindquist E."/>
            <person name="Daum C."/>
            <person name="Ramamoorthy G.K."/>
            <person name="Gryganskyi A."/>
            <person name="Culley D."/>
            <person name="Magnuson J.K."/>
            <person name="James T.Y."/>
            <person name="O'Malley M.A."/>
            <person name="Stajich J.E."/>
            <person name="Spatafora J.W."/>
            <person name="Visel A."/>
            <person name="Grigoriev I.V."/>
        </authorList>
    </citation>
    <scope>NUCLEOTIDE SEQUENCE [LARGE SCALE GENOMIC DNA]</scope>
    <source>
        <strain evidence="10 11">CBS 931.73</strain>
    </source>
</reference>
<dbReference type="GO" id="GO:0005524">
    <property type="term" value="F:ATP binding"/>
    <property type="evidence" value="ECO:0007669"/>
    <property type="project" value="UniProtKB-KW"/>
</dbReference>
<keyword evidence="5 10" id="KW-0418">Kinase</keyword>
<dbReference type="SUPFAM" id="SSF56112">
    <property type="entry name" value="Protein kinase-like (PK-like)"/>
    <property type="match status" value="1"/>
</dbReference>
<protein>
    <recommendedName>
        <fullName evidence="1">non-specific serine/threonine protein kinase</fullName>
        <ecNumber evidence="1">2.7.11.1</ecNumber>
    </recommendedName>
</protein>
<dbReference type="SMART" id="SM00220">
    <property type="entry name" value="S_TKc"/>
    <property type="match status" value="1"/>
</dbReference>
<evidence type="ECO:0000256" key="6">
    <source>
        <dbReference type="ARBA" id="ARBA00022840"/>
    </source>
</evidence>
<evidence type="ECO:0000256" key="7">
    <source>
        <dbReference type="ARBA" id="ARBA00047899"/>
    </source>
</evidence>
<dbReference type="EMBL" id="MCFE01000473">
    <property type="protein sequence ID" value="ORX89131.1"/>
    <property type="molecule type" value="Genomic_DNA"/>
</dbReference>
<dbReference type="Gene3D" id="1.10.510.10">
    <property type="entry name" value="Transferase(Phosphotransferase) domain 1"/>
    <property type="match status" value="1"/>
</dbReference>
<dbReference type="GO" id="GO:0007165">
    <property type="term" value="P:signal transduction"/>
    <property type="evidence" value="ECO:0007669"/>
    <property type="project" value="TreeGrafter"/>
</dbReference>
<sequence length="352" mass="39959">MSSISTYTSVDSQNSGITDLQIPERFLFSAVKEKKSKKSFNFPNLLKVRSRSSKKKIVEQLPLLDALRKRNLPTLAELYGSFSDNMGNGASGNVRATFSLRDGKKYAVKTYRAKHEGQKKKQYFERISSEIYIGASLSHRNIIRTIDVIMEEGKIHQIMEFCPNDLITIVQGGLASAEQLDQYFLQMMEGLRYLHHRGVAHRDVKLENLCVNEEGVLKIIDFGSSFIVTNPFDLFQTKSATSFVGTDPYIAPEIQDRKAYDATKADIWSAGVVYVVMVLKRFPWKAALPSEKSYTSFLQNRDQDEFFRLLPAGSIPLIRQMLDPNPDTRATIDEVFNDSWLQSLRTPSSLDT</sequence>
<comment type="caution">
    <text evidence="10">The sequence shown here is derived from an EMBL/GenBank/DDBJ whole genome shotgun (WGS) entry which is preliminary data.</text>
</comment>
<dbReference type="STRING" id="1314790.A0A1Y1XTP3"/>
<dbReference type="AlphaFoldDB" id="A0A1Y1XTP3"/>
<dbReference type="FunCoup" id="A0A1Y1XTP3">
    <property type="interactions" value="137"/>
</dbReference>
<evidence type="ECO:0000256" key="3">
    <source>
        <dbReference type="ARBA" id="ARBA00022679"/>
    </source>
</evidence>
<dbReference type="PANTHER" id="PTHR43895:SF32">
    <property type="entry name" value="SERINE_THREONINE-PROTEIN KINASE CHK1"/>
    <property type="match status" value="1"/>
</dbReference>
<evidence type="ECO:0000256" key="2">
    <source>
        <dbReference type="ARBA" id="ARBA00022527"/>
    </source>
</evidence>
<dbReference type="InterPro" id="IPR000719">
    <property type="entry name" value="Prot_kinase_dom"/>
</dbReference>
<dbReference type="Proteomes" id="UP000193498">
    <property type="component" value="Unassembled WGS sequence"/>
</dbReference>
<dbReference type="InterPro" id="IPR011009">
    <property type="entry name" value="Kinase-like_dom_sf"/>
</dbReference>
<evidence type="ECO:0000313" key="10">
    <source>
        <dbReference type="EMBL" id="ORX89131.1"/>
    </source>
</evidence>
<keyword evidence="11" id="KW-1185">Reference proteome</keyword>
<evidence type="ECO:0000256" key="1">
    <source>
        <dbReference type="ARBA" id="ARBA00012513"/>
    </source>
</evidence>
<feature type="domain" description="Protein kinase" evidence="9">
    <location>
        <begin position="80"/>
        <end position="341"/>
    </location>
</feature>
<name>A0A1Y1XTP3_9FUNG</name>
<dbReference type="GO" id="GO:0004674">
    <property type="term" value="F:protein serine/threonine kinase activity"/>
    <property type="evidence" value="ECO:0007669"/>
    <property type="project" value="UniProtKB-KW"/>
</dbReference>
<dbReference type="PANTHER" id="PTHR43895">
    <property type="entry name" value="CALCIUM/CALMODULIN-DEPENDENT PROTEIN KINASE KINASE-RELATED"/>
    <property type="match status" value="1"/>
</dbReference>
<organism evidence="10 11">
    <name type="scientific">Basidiobolus meristosporus CBS 931.73</name>
    <dbReference type="NCBI Taxonomy" id="1314790"/>
    <lineage>
        <taxon>Eukaryota</taxon>
        <taxon>Fungi</taxon>
        <taxon>Fungi incertae sedis</taxon>
        <taxon>Zoopagomycota</taxon>
        <taxon>Entomophthoromycotina</taxon>
        <taxon>Basidiobolomycetes</taxon>
        <taxon>Basidiobolales</taxon>
        <taxon>Basidiobolaceae</taxon>
        <taxon>Basidiobolus</taxon>
    </lineage>
</organism>
<dbReference type="PROSITE" id="PS00108">
    <property type="entry name" value="PROTEIN_KINASE_ST"/>
    <property type="match status" value="1"/>
</dbReference>
<evidence type="ECO:0000259" key="9">
    <source>
        <dbReference type="PROSITE" id="PS50011"/>
    </source>
</evidence>
<keyword evidence="2" id="KW-0723">Serine/threonine-protein kinase</keyword>
<accession>A0A1Y1XTP3</accession>
<keyword evidence="6" id="KW-0067">ATP-binding</keyword>
<proteinExistence type="predicted"/>
<dbReference type="InterPro" id="IPR008271">
    <property type="entry name" value="Ser/Thr_kinase_AS"/>
</dbReference>
<dbReference type="PROSITE" id="PS50011">
    <property type="entry name" value="PROTEIN_KINASE_DOM"/>
    <property type="match status" value="1"/>
</dbReference>
<comment type="catalytic activity">
    <reaction evidence="8">
        <text>L-seryl-[protein] + ATP = O-phospho-L-seryl-[protein] + ADP + H(+)</text>
        <dbReference type="Rhea" id="RHEA:17989"/>
        <dbReference type="Rhea" id="RHEA-COMP:9863"/>
        <dbReference type="Rhea" id="RHEA-COMP:11604"/>
        <dbReference type="ChEBI" id="CHEBI:15378"/>
        <dbReference type="ChEBI" id="CHEBI:29999"/>
        <dbReference type="ChEBI" id="CHEBI:30616"/>
        <dbReference type="ChEBI" id="CHEBI:83421"/>
        <dbReference type="ChEBI" id="CHEBI:456216"/>
        <dbReference type="EC" id="2.7.11.1"/>
    </reaction>
</comment>
<dbReference type="InParanoid" id="A0A1Y1XTP3"/>
<evidence type="ECO:0000256" key="8">
    <source>
        <dbReference type="ARBA" id="ARBA00048679"/>
    </source>
</evidence>
<evidence type="ECO:0000256" key="5">
    <source>
        <dbReference type="ARBA" id="ARBA00022777"/>
    </source>
</evidence>
<evidence type="ECO:0000256" key="4">
    <source>
        <dbReference type="ARBA" id="ARBA00022741"/>
    </source>
</evidence>
<dbReference type="OrthoDB" id="539158at2759"/>
<dbReference type="Pfam" id="PF00069">
    <property type="entry name" value="Pkinase"/>
    <property type="match status" value="1"/>
</dbReference>
<keyword evidence="3" id="KW-0808">Transferase</keyword>
<evidence type="ECO:0000313" key="11">
    <source>
        <dbReference type="Proteomes" id="UP000193498"/>
    </source>
</evidence>
<dbReference type="EC" id="2.7.11.1" evidence="1"/>
<comment type="catalytic activity">
    <reaction evidence="7">
        <text>L-threonyl-[protein] + ATP = O-phospho-L-threonyl-[protein] + ADP + H(+)</text>
        <dbReference type="Rhea" id="RHEA:46608"/>
        <dbReference type="Rhea" id="RHEA-COMP:11060"/>
        <dbReference type="Rhea" id="RHEA-COMP:11605"/>
        <dbReference type="ChEBI" id="CHEBI:15378"/>
        <dbReference type="ChEBI" id="CHEBI:30013"/>
        <dbReference type="ChEBI" id="CHEBI:30616"/>
        <dbReference type="ChEBI" id="CHEBI:61977"/>
        <dbReference type="ChEBI" id="CHEBI:456216"/>
        <dbReference type="EC" id="2.7.11.1"/>
    </reaction>
</comment>
<keyword evidence="4" id="KW-0547">Nucleotide-binding</keyword>